<dbReference type="PANTHER" id="PTHR10146:SF14">
    <property type="entry name" value="PYRIDOXAL PHOSPHATE HOMEOSTASIS PROTEIN"/>
    <property type="match status" value="1"/>
</dbReference>
<evidence type="ECO:0000256" key="2">
    <source>
        <dbReference type="HAMAP-Rule" id="MF_03225"/>
    </source>
</evidence>
<accession>A0A0L0S620</accession>
<keyword evidence="6" id="KW-1185">Reference proteome</keyword>
<dbReference type="Pfam" id="PF01168">
    <property type="entry name" value="Ala_racemase_N"/>
    <property type="match status" value="1"/>
</dbReference>
<dbReference type="PANTHER" id="PTHR10146">
    <property type="entry name" value="PROLINE SYNTHETASE CO-TRANSCRIBED BACTERIAL HOMOLOG PROTEIN"/>
    <property type="match status" value="1"/>
</dbReference>
<reference evidence="5 6" key="1">
    <citation type="submission" date="2009-11" db="EMBL/GenBank/DDBJ databases">
        <title>Annotation of Allomyces macrogynus ATCC 38327.</title>
        <authorList>
            <consortium name="The Broad Institute Genome Sequencing Platform"/>
            <person name="Russ C."/>
            <person name="Cuomo C."/>
            <person name="Burger G."/>
            <person name="Gray M.W."/>
            <person name="Holland P.W.H."/>
            <person name="King N."/>
            <person name="Lang F.B.F."/>
            <person name="Roger A.J."/>
            <person name="Ruiz-Trillo I."/>
            <person name="Young S.K."/>
            <person name="Zeng Q."/>
            <person name="Gargeya S."/>
            <person name="Fitzgerald M."/>
            <person name="Haas B."/>
            <person name="Abouelleil A."/>
            <person name="Alvarado L."/>
            <person name="Arachchi H.M."/>
            <person name="Berlin A."/>
            <person name="Chapman S.B."/>
            <person name="Gearin G."/>
            <person name="Goldberg J."/>
            <person name="Griggs A."/>
            <person name="Gujja S."/>
            <person name="Hansen M."/>
            <person name="Heiman D."/>
            <person name="Howarth C."/>
            <person name="Larimer J."/>
            <person name="Lui A."/>
            <person name="MacDonald P.J.P."/>
            <person name="McCowen C."/>
            <person name="Montmayeur A."/>
            <person name="Murphy C."/>
            <person name="Neiman D."/>
            <person name="Pearson M."/>
            <person name="Priest M."/>
            <person name="Roberts A."/>
            <person name="Saif S."/>
            <person name="Shea T."/>
            <person name="Sisk P."/>
            <person name="Stolte C."/>
            <person name="Sykes S."/>
            <person name="Wortman J."/>
            <person name="Nusbaum C."/>
            <person name="Birren B."/>
        </authorList>
    </citation>
    <scope>NUCLEOTIDE SEQUENCE [LARGE SCALE GENOMIC DNA]</scope>
    <source>
        <strain evidence="5 6">ATCC 38327</strain>
    </source>
</reference>
<dbReference type="STRING" id="578462.A0A0L0S620"/>
<dbReference type="FunFam" id="3.20.20.10:FF:000018">
    <property type="entry name" value="Pyridoxal phosphate homeostasis protein"/>
    <property type="match status" value="1"/>
</dbReference>
<proteinExistence type="inferred from homology"/>
<dbReference type="EMBL" id="GG745332">
    <property type="protein sequence ID" value="KNE57866.1"/>
    <property type="molecule type" value="Genomic_DNA"/>
</dbReference>
<reference evidence="6" key="2">
    <citation type="submission" date="2009-11" db="EMBL/GenBank/DDBJ databases">
        <title>The Genome Sequence of Allomyces macrogynus strain ATCC 38327.</title>
        <authorList>
            <consortium name="The Broad Institute Genome Sequencing Platform"/>
            <person name="Russ C."/>
            <person name="Cuomo C."/>
            <person name="Shea T."/>
            <person name="Young S.K."/>
            <person name="Zeng Q."/>
            <person name="Koehrsen M."/>
            <person name="Haas B."/>
            <person name="Borodovsky M."/>
            <person name="Guigo R."/>
            <person name="Alvarado L."/>
            <person name="Berlin A."/>
            <person name="Borenstein D."/>
            <person name="Chen Z."/>
            <person name="Engels R."/>
            <person name="Freedman E."/>
            <person name="Gellesch M."/>
            <person name="Goldberg J."/>
            <person name="Griggs A."/>
            <person name="Gujja S."/>
            <person name="Heiman D."/>
            <person name="Hepburn T."/>
            <person name="Howarth C."/>
            <person name="Jen D."/>
            <person name="Larson L."/>
            <person name="Lewis B."/>
            <person name="Mehta T."/>
            <person name="Park D."/>
            <person name="Pearson M."/>
            <person name="Roberts A."/>
            <person name="Saif S."/>
            <person name="Shenoy N."/>
            <person name="Sisk P."/>
            <person name="Stolte C."/>
            <person name="Sykes S."/>
            <person name="Walk T."/>
            <person name="White J."/>
            <person name="Yandava C."/>
            <person name="Burger G."/>
            <person name="Gray M.W."/>
            <person name="Holland P.W.H."/>
            <person name="King N."/>
            <person name="Lang F.B.F."/>
            <person name="Roger A.J."/>
            <person name="Ruiz-Trillo I."/>
            <person name="Lander E."/>
            <person name="Nusbaum C."/>
        </authorList>
    </citation>
    <scope>NUCLEOTIDE SEQUENCE [LARGE SCALE GENOMIC DNA]</scope>
    <source>
        <strain evidence="6">ATCC 38327</strain>
    </source>
</reference>
<dbReference type="PROSITE" id="PS01211">
    <property type="entry name" value="UPF0001"/>
    <property type="match status" value="1"/>
</dbReference>
<evidence type="ECO:0000259" key="4">
    <source>
        <dbReference type="Pfam" id="PF01168"/>
    </source>
</evidence>
<evidence type="ECO:0000313" key="5">
    <source>
        <dbReference type="EMBL" id="KNE57866.1"/>
    </source>
</evidence>
<feature type="modified residue" description="N6-(pyridoxal phosphate)lysine" evidence="2">
    <location>
        <position position="58"/>
    </location>
</feature>
<comment type="similarity">
    <text evidence="2 3">Belongs to the pyridoxal phosphate-binding protein YggS/PROSC family.</text>
</comment>
<sequence length="301" mass="33079">MTSEELRALPPLANPEPGTRAHELYLNYMQVVGDLHRAARESRDAADPGLVRLVAVSKTKPASDILALHECTRHDHFGENYVQELVDKAKELPRTLQWHFIGHLQTNKAKMLTSIPNLYVVETVDSLKLARELDKHWGKHHAATREPPLRIFLQANTSGESSKAGFATVETLIETVHTIRAELPNLQVAGLMTIGEPGCGDRDFATLRSWAEQVEQDAEKHDQEVQNLHAMTRPLELSMGMSDDYAIAIKHGSTNVRVGSAIFGSRTYKTSEAQAKADAARMAARLAAEATAASAAVDPKP</sequence>
<dbReference type="OMA" id="PLEWHMI"/>
<evidence type="ECO:0000313" key="6">
    <source>
        <dbReference type="Proteomes" id="UP000054350"/>
    </source>
</evidence>
<organism evidence="5 6">
    <name type="scientific">Allomyces macrogynus (strain ATCC 38327)</name>
    <name type="common">Allomyces javanicus var. macrogynus</name>
    <dbReference type="NCBI Taxonomy" id="578462"/>
    <lineage>
        <taxon>Eukaryota</taxon>
        <taxon>Fungi</taxon>
        <taxon>Fungi incertae sedis</taxon>
        <taxon>Blastocladiomycota</taxon>
        <taxon>Blastocladiomycetes</taxon>
        <taxon>Blastocladiales</taxon>
        <taxon>Blastocladiaceae</taxon>
        <taxon>Allomyces</taxon>
    </lineage>
</organism>
<dbReference type="InterPro" id="IPR001608">
    <property type="entry name" value="Ala_racemase_N"/>
</dbReference>
<dbReference type="Gene3D" id="3.20.20.10">
    <property type="entry name" value="Alanine racemase"/>
    <property type="match status" value="1"/>
</dbReference>
<dbReference type="Proteomes" id="UP000054350">
    <property type="component" value="Unassembled WGS sequence"/>
</dbReference>
<dbReference type="GO" id="GO:0030170">
    <property type="term" value="F:pyridoxal phosphate binding"/>
    <property type="evidence" value="ECO:0007669"/>
    <property type="project" value="UniProtKB-UniRule"/>
</dbReference>
<dbReference type="InterPro" id="IPR029066">
    <property type="entry name" value="PLP-binding_barrel"/>
</dbReference>
<dbReference type="NCBIfam" id="TIGR00044">
    <property type="entry name" value="YggS family pyridoxal phosphate-dependent enzyme"/>
    <property type="match status" value="1"/>
</dbReference>
<dbReference type="HAMAP" id="MF_02087">
    <property type="entry name" value="PLP_homeostasis"/>
    <property type="match status" value="1"/>
</dbReference>
<protein>
    <recommendedName>
        <fullName evidence="2">Pyridoxal phosphate homeostasis protein</fullName>
        <shortName evidence="2">PLP homeostasis protein</shortName>
    </recommendedName>
</protein>
<dbReference type="CDD" id="cd06822">
    <property type="entry name" value="PLPDE_III_YBL036c_euk"/>
    <property type="match status" value="1"/>
</dbReference>
<dbReference type="SUPFAM" id="SSF51419">
    <property type="entry name" value="PLP-binding barrel"/>
    <property type="match status" value="1"/>
</dbReference>
<dbReference type="OrthoDB" id="10264196at2759"/>
<gene>
    <name evidence="5" type="ORF">AMAG_04711</name>
</gene>
<dbReference type="AlphaFoldDB" id="A0A0L0S620"/>
<evidence type="ECO:0000256" key="1">
    <source>
        <dbReference type="ARBA" id="ARBA00022898"/>
    </source>
</evidence>
<name>A0A0L0S620_ALLM3</name>
<keyword evidence="1 2" id="KW-0663">Pyridoxal phosphate</keyword>
<dbReference type="VEuPathDB" id="FungiDB:AMAG_04711"/>
<dbReference type="eggNOG" id="KOG3157">
    <property type="taxonomic scope" value="Eukaryota"/>
</dbReference>
<comment type="function">
    <text evidence="2">Pyridoxal 5'-phosphate (PLP)-binding protein, which may be involved in intracellular homeostatic regulation of pyridoxal 5'-phosphate (PLP), the active form of vitamin B6.</text>
</comment>
<evidence type="ECO:0000256" key="3">
    <source>
        <dbReference type="RuleBase" id="RU004514"/>
    </source>
</evidence>
<feature type="domain" description="Alanine racemase N-terminal" evidence="4">
    <location>
        <begin position="40"/>
        <end position="266"/>
    </location>
</feature>
<dbReference type="InterPro" id="IPR011078">
    <property type="entry name" value="PyrdxlP_homeostasis"/>
</dbReference>